<organism evidence="3 4">
    <name type="scientific">Novosphingobium clariflavum</name>
    <dbReference type="NCBI Taxonomy" id="2029884"/>
    <lineage>
        <taxon>Bacteria</taxon>
        <taxon>Pseudomonadati</taxon>
        <taxon>Pseudomonadota</taxon>
        <taxon>Alphaproteobacteria</taxon>
        <taxon>Sphingomonadales</taxon>
        <taxon>Sphingomonadaceae</taxon>
        <taxon>Novosphingobium</taxon>
    </lineage>
</organism>
<accession>A0ABV6S9P0</accession>
<sequence length="215" mass="22417">MRHACNAAAPTLKTSALAAAACAALLVAGPAAARQRPITDTTPDAVDVAKTPVTDLNLDKKDIPPVLVAAIDEPYTLKGLKSCNQYASAVRELDDVLGDDVDLPAASRDGVNAGRVAKWAVSTFIPFRGLIREISGASAHDRAVLAAVRAGYARRSFLKGMGHAKGCKYPASPATPAIFQTRLNEIQAEKDKKADDDKKAAETGAADDRKAGAGQ</sequence>
<comment type="caution">
    <text evidence="3">The sequence shown here is derived from an EMBL/GenBank/DDBJ whole genome shotgun (WGS) entry which is preliminary data.</text>
</comment>
<evidence type="ECO:0000256" key="2">
    <source>
        <dbReference type="SAM" id="SignalP"/>
    </source>
</evidence>
<protein>
    <submittedName>
        <fullName evidence="3">Uncharacterized protein</fullName>
    </submittedName>
</protein>
<feature type="compositionally biased region" description="Basic and acidic residues" evidence="1">
    <location>
        <begin position="187"/>
        <end position="215"/>
    </location>
</feature>
<evidence type="ECO:0000313" key="4">
    <source>
        <dbReference type="Proteomes" id="UP001589858"/>
    </source>
</evidence>
<dbReference type="Proteomes" id="UP001589858">
    <property type="component" value="Unassembled WGS sequence"/>
</dbReference>
<gene>
    <name evidence="3" type="ORF">ACFFF8_09375</name>
</gene>
<feature type="signal peptide" evidence="2">
    <location>
        <begin position="1"/>
        <end position="33"/>
    </location>
</feature>
<feature type="region of interest" description="Disordered" evidence="1">
    <location>
        <begin position="185"/>
        <end position="215"/>
    </location>
</feature>
<feature type="chain" id="PRO_5045140626" evidence="2">
    <location>
        <begin position="34"/>
        <end position="215"/>
    </location>
</feature>
<proteinExistence type="predicted"/>
<dbReference type="RefSeq" id="WP_267221959.1">
    <property type="nucleotide sequence ID" value="NZ_JAPCWC010000013.1"/>
</dbReference>
<name>A0ABV6S9P0_9SPHN</name>
<evidence type="ECO:0000256" key="1">
    <source>
        <dbReference type="SAM" id="MobiDB-lite"/>
    </source>
</evidence>
<dbReference type="EMBL" id="JBHLTM010000028">
    <property type="protein sequence ID" value="MFC0684803.1"/>
    <property type="molecule type" value="Genomic_DNA"/>
</dbReference>
<keyword evidence="4" id="KW-1185">Reference proteome</keyword>
<keyword evidence="2" id="KW-0732">Signal</keyword>
<evidence type="ECO:0000313" key="3">
    <source>
        <dbReference type="EMBL" id="MFC0684803.1"/>
    </source>
</evidence>
<reference evidence="3 4" key="1">
    <citation type="submission" date="2024-09" db="EMBL/GenBank/DDBJ databases">
        <authorList>
            <person name="Sun Q."/>
            <person name="Mori K."/>
        </authorList>
    </citation>
    <scope>NUCLEOTIDE SEQUENCE [LARGE SCALE GENOMIC DNA]</scope>
    <source>
        <strain evidence="3 4">CICC 11035S</strain>
    </source>
</reference>